<organism evidence="2 3">
    <name type="scientific">Microlunatus panaciterrae</name>
    <dbReference type="NCBI Taxonomy" id="400768"/>
    <lineage>
        <taxon>Bacteria</taxon>
        <taxon>Bacillati</taxon>
        <taxon>Actinomycetota</taxon>
        <taxon>Actinomycetes</taxon>
        <taxon>Propionibacteriales</taxon>
        <taxon>Propionibacteriaceae</taxon>
        <taxon>Microlunatus</taxon>
    </lineage>
</organism>
<accession>A0ABS2RHQ2</accession>
<name>A0ABS2RHQ2_9ACTN</name>
<dbReference type="Gene3D" id="2.130.10.10">
    <property type="entry name" value="YVTN repeat-like/Quinoprotein amine dehydrogenase"/>
    <property type="match status" value="1"/>
</dbReference>
<keyword evidence="3" id="KW-1185">Reference proteome</keyword>
<gene>
    <name evidence="2" type="ORF">JOE57_001455</name>
</gene>
<evidence type="ECO:0000256" key="1">
    <source>
        <dbReference type="SAM" id="MobiDB-lite"/>
    </source>
</evidence>
<evidence type="ECO:0000313" key="2">
    <source>
        <dbReference type="EMBL" id="MBM7798534.1"/>
    </source>
</evidence>
<dbReference type="EMBL" id="JAFBCF010000001">
    <property type="protein sequence ID" value="MBM7798534.1"/>
    <property type="molecule type" value="Genomic_DNA"/>
</dbReference>
<dbReference type="InterPro" id="IPR015943">
    <property type="entry name" value="WD40/YVTN_repeat-like_dom_sf"/>
</dbReference>
<dbReference type="SUPFAM" id="SSF110296">
    <property type="entry name" value="Oligoxyloglucan reducing end-specific cellobiohydrolase"/>
    <property type="match status" value="1"/>
</dbReference>
<evidence type="ECO:0008006" key="4">
    <source>
        <dbReference type="Google" id="ProtNLM"/>
    </source>
</evidence>
<feature type="compositionally biased region" description="Polar residues" evidence="1">
    <location>
        <begin position="114"/>
        <end position="124"/>
    </location>
</feature>
<feature type="region of interest" description="Disordered" evidence="1">
    <location>
        <begin position="35"/>
        <end position="80"/>
    </location>
</feature>
<feature type="compositionally biased region" description="Low complexity" evidence="1">
    <location>
        <begin position="35"/>
        <end position="74"/>
    </location>
</feature>
<dbReference type="Proteomes" id="UP000704762">
    <property type="component" value="Unassembled WGS sequence"/>
</dbReference>
<reference evidence="2 3" key="1">
    <citation type="submission" date="2021-01" db="EMBL/GenBank/DDBJ databases">
        <title>Sequencing the genomes of 1000 actinobacteria strains.</title>
        <authorList>
            <person name="Klenk H.-P."/>
        </authorList>
    </citation>
    <scope>NUCLEOTIDE SEQUENCE [LARGE SCALE GENOMIC DNA]</scope>
    <source>
        <strain evidence="2 3">DSM 18662</strain>
    </source>
</reference>
<sequence length="316" mass="32476">MKNWAKDNVGPIIAIAALLLLNVVLIALLLGRPAAPVSAGPADPSSSSDPSDSASAEPSDSPSPQPSAAAEPSDGATPTARTKRLISVASDSQGWRATIGDCDTPGRVEVTEDGGQSWTRTTSPELGPVTRIKALDGNTLFAIGGMTDCKAEFLISYSNGAEWEGRNANLRGSWYLTPRDRTQVHAAGGDRSRPCKDQLNDLAASDDQHAAVLCSNGSVLTTADSGKSWNTIGTVAGASALGADGSSYVAAGVTDGCNGVTVTTFDAEAEKVKDTRRCAPVPAPSPADIAVAKRGSSIWVWAGPDVAVSRDSGKTW</sequence>
<feature type="region of interest" description="Disordered" evidence="1">
    <location>
        <begin position="96"/>
        <end position="124"/>
    </location>
</feature>
<protein>
    <recommendedName>
        <fullName evidence="4">BNR/Asp-box repeat-containing protein</fullName>
    </recommendedName>
</protein>
<dbReference type="RefSeq" id="WP_204917060.1">
    <property type="nucleotide sequence ID" value="NZ_BAAAQP010000002.1"/>
</dbReference>
<evidence type="ECO:0000313" key="3">
    <source>
        <dbReference type="Proteomes" id="UP000704762"/>
    </source>
</evidence>
<comment type="caution">
    <text evidence="2">The sequence shown here is derived from an EMBL/GenBank/DDBJ whole genome shotgun (WGS) entry which is preliminary data.</text>
</comment>
<proteinExistence type="predicted"/>